<dbReference type="NCBIfam" id="NF007153">
    <property type="entry name" value="PRK09588.1"/>
    <property type="match status" value="1"/>
</dbReference>
<comment type="cofactor">
    <cofactor evidence="1">
        <name>Mn(2+)</name>
        <dbReference type="ChEBI" id="CHEBI:29035"/>
    </cofactor>
</comment>
<dbReference type="PANTHER" id="PTHR11118:SF1">
    <property type="entry name" value="RNA-SPLICING LIGASE RTCB HOMOLOG"/>
    <property type="match status" value="1"/>
</dbReference>
<keyword evidence="8" id="KW-0464">Manganese</keyword>
<comment type="catalytic activity">
    <reaction evidence="9">
        <text>a 3'-end 3'-phospho-ribonucleotide-RNA + a 5'-end dephospho-ribonucleoside-RNA + GTP = a ribonucleotidyl-ribonucleotide-RNA + GMP + diphosphate</text>
        <dbReference type="Rhea" id="RHEA:68076"/>
        <dbReference type="Rhea" id="RHEA-COMP:10463"/>
        <dbReference type="Rhea" id="RHEA-COMP:13936"/>
        <dbReference type="Rhea" id="RHEA-COMP:17355"/>
        <dbReference type="ChEBI" id="CHEBI:33019"/>
        <dbReference type="ChEBI" id="CHEBI:37565"/>
        <dbReference type="ChEBI" id="CHEBI:58115"/>
        <dbReference type="ChEBI" id="CHEBI:83062"/>
        <dbReference type="ChEBI" id="CHEBI:138284"/>
        <dbReference type="ChEBI" id="CHEBI:173118"/>
        <dbReference type="EC" id="6.5.1.8"/>
    </reaction>
</comment>
<comment type="caution">
    <text evidence="10">The sequence shown here is derived from an EMBL/GenBank/DDBJ whole genome shotgun (WGS) entry which is preliminary data.</text>
</comment>
<keyword evidence="11" id="KW-1185">Reference proteome</keyword>
<keyword evidence="4" id="KW-0479">Metal-binding</keyword>
<accession>A0ABU4SM07</accession>
<evidence type="ECO:0000256" key="3">
    <source>
        <dbReference type="ARBA" id="ARBA00022598"/>
    </source>
</evidence>
<dbReference type="InterPro" id="IPR017510">
    <property type="entry name" value="RtcB2"/>
</dbReference>
<evidence type="ECO:0000256" key="8">
    <source>
        <dbReference type="ARBA" id="ARBA00023211"/>
    </source>
</evidence>
<keyword evidence="7" id="KW-0342">GTP-binding</keyword>
<dbReference type="Proteomes" id="UP001271640">
    <property type="component" value="Unassembled WGS sequence"/>
</dbReference>
<keyword evidence="6" id="KW-0692">RNA repair</keyword>
<keyword evidence="3 10" id="KW-0436">Ligase</keyword>
<dbReference type="GO" id="GO:0016874">
    <property type="term" value="F:ligase activity"/>
    <property type="evidence" value="ECO:0007669"/>
    <property type="project" value="UniProtKB-KW"/>
</dbReference>
<organism evidence="10 11">
    <name type="scientific">Xenorhabdus littoralis</name>
    <dbReference type="NCBI Taxonomy" id="2582835"/>
    <lineage>
        <taxon>Bacteria</taxon>
        <taxon>Pseudomonadati</taxon>
        <taxon>Pseudomonadota</taxon>
        <taxon>Gammaproteobacteria</taxon>
        <taxon>Enterobacterales</taxon>
        <taxon>Morganellaceae</taxon>
        <taxon>Xenorhabdus</taxon>
    </lineage>
</organism>
<dbReference type="EC" id="6.5.1.8" evidence="2"/>
<dbReference type="EMBL" id="VCDP01000035">
    <property type="protein sequence ID" value="MDX7999650.1"/>
    <property type="molecule type" value="Genomic_DNA"/>
</dbReference>
<evidence type="ECO:0000256" key="6">
    <source>
        <dbReference type="ARBA" id="ARBA00022800"/>
    </source>
</evidence>
<dbReference type="RefSeq" id="WP_319926366.1">
    <property type="nucleotide sequence ID" value="NZ_VCDP01000035.1"/>
</dbReference>
<gene>
    <name evidence="10" type="ORF">FE394_10630</name>
</gene>
<evidence type="ECO:0000256" key="1">
    <source>
        <dbReference type="ARBA" id="ARBA00001936"/>
    </source>
</evidence>
<dbReference type="InterPro" id="IPR036025">
    <property type="entry name" value="RtcB-like_sf"/>
</dbReference>
<dbReference type="NCBIfam" id="TIGR03073">
    <property type="entry name" value="release_rtcB"/>
    <property type="match status" value="1"/>
</dbReference>
<name>A0ABU4SM07_9GAMM</name>
<dbReference type="Gene3D" id="3.90.1860.10">
    <property type="entry name" value="tRNA-splicing ligase RtcB"/>
    <property type="match status" value="2"/>
</dbReference>
<evidence type="ECO:0000313" key="11">
    <source>
        <dbReference type="Proteomes" id="UP001271640"/>
    </source>
</evidence>
<evidence type="ECO:0000256" key="2">
    <source>
        <dbReference type="ARBA" id="ARBA00012726"/>
    </source>
</evidence>
<dbReference type="PANTHER" id="PTHR11118">
    <property type="entry name" value="RNA-SPLICING LIGASE RTCB HOMOLOG"/>
    <property type="match status" value="1"/>
</dbReference>
<dbReference type="InterPro" id="IPR001233">
    <property type="entry name" value="RtcB"/>
</dbReference>
<reference evidence="11" key="1">
    <citation type="journal article" date="2024" name="Toxins">
        <title>Genome Sequence Analysis of Native Xenorhabdus Strains Isolated from Entomopathogenic Nematodes in Argentina.</title>
        <authorList>
            <person name="Palma L."/>
            <person name="Frizzo L."/>
            <person name="Kaiser S."/>
            <person name="Berry C."/>
            <person name="Caballero P."/>
            <person name="Bode H.B."/>
            <person name="Del Valle E.E."/>
        </authorList>
    </citation>
    <scope>NUCLEOTIDE SEQUENCE [LARGE SCALE GENOMIC DNA]</scope>
    <source>
        <strain evidence="11">Reich</strain>
    </source>
</reference>
<evidence type="ECO:0000256" key="9">
    <source>
        <dbReference type="ARBA" id="ARBA00047746"/>
    </source>
</evidence>
<evidence type="ECO:0000313" key="10">
    <source>
        <dbReference type="EMBL" id="MDX7999650.1"/>
    </source>
</evidence>
<keyword evidence="5" id="KW-0547">Nucleotide-binding</keyword>
<sequence length="373" mass="41731">MGNTLHLAAPNVQLIVTKNTWLEDKAIQQLETTAKLPDMVRVVGLPDLHPGRGYPVGAAFFSQSRFYPALIGNDIGCGMALWRTDLTLNKWSLDKLEKRLGSIDTPLKPEDLPDDIPEYFCHSPGTIGGGNHFAELQQLDEVYQPELLDEWQLNKQQLLLLVHSGSRGMGQMILEQHVSEHGHHGLMASSPQAQSYLQQHQQALDYAFFNRQLIAERMLGRWRTNGECLFDISHNLLAPYTINGVDGWLHRKGATPSDQGFVIIPGSRGDYSYLVQPFSSERSLFSLAHGAGRKWMRGECKERLNGRYSPVQLSRTALGSRVICLDNQLIYQEAPEAYKPISGVMDAMLQAGLVKLIARLKPVLTYKTRGGNE</sequence>
<proteinExistence type="predicted"/>
<dbReference type="SUPFAM" id="SSF103365">
    <property type="entry name" value="Hypothetical protein PH1602"/>
    <property type="match status" value="1"/>
</dbReference>
<evidence type="ECO:0000256" key="5">
    <source>
        <dbReference type="ARBA" id="ARBA00022741"/>
    </source>
</evidence>
<evidence type="ECO:0000256" key="7">
    <source>
        <dbReference type="ARBA" id="ARBA00023134"/>
    </source>
</evidence>
<evidence type="ECO:0000256" key="4">
    <source>
        <dbReference type="ARBA" id="ARBA00022723"/>
    </source>
</evidence>
<protein>
    <recommendedName>
        <fullName evidence="2">3'-phosphate/5'-hydroxy nucleic acid ligase</fullName>
        <ecNumber evidence="2">6.5.1.8</ecNumber>
    </recommendedName>
</protein>
<dbReference type="Pfam" id="PF01139">
    <property type="entry name" value="RtcB"/>
    <property type="match status" value="2"/>
</dbReference>